<feature type="transmembrane region" description="Helical" evidence="1">
    <location>
        <begin position="64"/>
        <end position="87"/>
    </location>
</feature>
<dbReference type="InterPro" id="IPR043993">
    <property type="entry name" value="T4SS_pilin"/>
</dbReference>
<evidence type="ECO:0000313" key="3">
    <source>
        <dbReference type="Proteomes" id="UP000730482"/>
    </source>
</evidence>
<proteinExistence type="predicted"/>
<keyword evidence="1" id="KW-1133">Transmembrane helix</keyword>
<sequence>MTLTPQTRPRHGYRRPSAVHHRRRAALLLVVSAVLMIFACTRASAATVSYEAAATLPQVVGNITGWVVGILAAVATMFVTIGGLRYVMAGGDPSEVEKAKRALKSAMFGYGLAMLAPTLVTVLQGLVGAR</sequence>
<evidence type="ECO:0000313" key="2">
    <source>
        <dbReference type="EMBL" id="MBS2545339.1"/>
    </source>
</evidence>
<comment type="caution">
    <text evidence="2">The sequence shown here is derived from an EMBL/GenBank/DDBJ whole genome shotgun (WGS) entry which is preliminary data.</text>
</comment>
<keyword evidence="3" id="KW-1185">Reference proteome</keyword>
<name>A0ABS5KGM2_9ACTN</name>
<evidence type="ECO:0000256" key="1">
    <source>
        <dbReference type="SAM" id="Phobius"/>
    </source>
</evidence>
<accession>A0ABS5KGM2</accession>
<evidence type="ECO:0008006" key="4">
    <source>
        <dbReference type="Google" id="ProtNLM"/>
    </source>
</evidence>
<protein>
    <recommendedName>
        <fullName evidence="4">TrbC/VIRB2 family protein</fullName>
    </recommendedName>
</protein>
<keyword evidence="1" id="KW-0472">Membrane</keyword>
<dbReference type="EMBL" id="JAAFYZ010000002">
    <property type="protein sequence ID" value="MBS2545339.1"/>
    <property type="molecule type" value="Genomic_DNA"/>
</dbReference>
<gene>
    <name evidence="2" type="ORF">KGQ19_00505</name>
</gene>
<organism evidence="2 3">
    <name type="scientific">Catenulispora pinistramenti</name>
    <dbReference type="NCBI Taxonomy" id="2705254"/>
    <lineage>
        <taxon>Bacteria</taxon>
        <taxon>Bacillati</taxon>
        <taxon>Actinomycetota</taxon>
        <taxon>Actinomycetes</taxon>
        <taxon>Catenulisporales</taxon>
        <taxon>Catenulisporaceae</taxon>
        <taxon>Catenulispora</taxon>
    </lineage>
</organism>
<reference evidence="2 3" key="1">
    <citation type="submission" date="2020-02" db="EMBL/GenBank/DDBJ databases">
        <title>Acidophilic actinobacteria isolated from forest soil.</title>
        <authorList>
            <person name="Golinska P."/>
        </authorList>
    </citation>
    <scope>NUCLEOTIDE SEQUENCE [LARGE SCALE GENOMIC DNA]</scope>
    <source>
        <strain evidence="2 3">NL8</strain>
    </source>
</reference>
<keyword evidence="1" id="KW-0812">Transmembrane</keyword>
<dbReference type="Proteomes" id="UP000730482">
    <property type="component" value="Unassembled WGS sequence"/>
</dbReference>
<feature type="transmembrane region" description="Helical" evidence="1">
    <location>
        <begin position="108"/>
        <end position="127"/>
    </location>
</feature>
<dbReference type="Pfam" id="PF18895">
    <property type="entry name" value="T4SS_pilin"/>
    <property type="match status" value="1"/>
</dbReference>